<comment type="caution">
    <text evidence="1">The sequence shown here is derived from an EMBL/GenBank/DDBJ whole genome shotgun (WGS) entry which is preliminary data.</text>
</comment>
<proteinExistence type="predicted"/>
<accession>A0A0F9S1Y2</accession>
<organism evidence="1">
    <name type="scientific">marine sediment metagenome</name>
    <dbReference type="NCBI Taxonomy" id="412755"/>
    <lineage>
        <taxon>unclassified sequences</taxon>
        <taxon>metagenomes</taxon>
        <taxon>ecological metagenomes</taxon>
    </lineage>
</organism>
<dbReference type="EMBL" id="LAZR01002983">
    <property type="protein sequence ID" value="KKN23328.1"/>
    <property type="molecule type" value="Genomic_DNA"/>
</dbReference>
<reference evidence="1" key="1">
    <citation type="journal article" date="2015" name="Nature">
        <title>Complex archaea that bridge the gap between prokaryotes and eukaryotes.</title>
        <authorList>
            <person name="Spang A."/>
            <person name="Saw J.H."/>
            <person name="Jorgensen S.L."/>
            <person name="Zaremba-Niedzwiedzka K."/>
            <person name="Martijn J."/>
            <person name="Lind A.E."/>
            <person name="van Eijk R."/>
            <person name="Schleper C."/>
            <person name="Guy L."/>
            <person name="Ettema T.J."/>
        </authorList>
    </citation>
    <scope>NUCLEOTIDE SEQUENCE</scope>
</reference>
<protein>
    <submittedName>
        <fullName evidence="1">Uncharacterized protein</fullName>
    </submittedName>
</protein>
<name>A0A0F9S1Y2_9ZZZZ</name>
<sequence length="57" mass="7151">MEFNKKSDIYNSFIISKYLDEEIEFLQRGKIKFDKFWKKQMVLVIRSRWKYIRNNGK</sequence>
<evidence type="ECO:0000313" key="1">
    <source>
        <dbReference type="EMBL" id="KKN23328.1"/>
    </source>
</evidence>
<gene>
    <name evidence="1" type="ORF">LCGC14_0906140</name>
</gene>
<dbReference type="AlphaFoldDB" id="A0A0F9S1Y2"/>